<name>A0A220VF00_9GAMM</name>
<keyword evidence="28" id="KW-1185">Reference proteome</keyword>
<comment type="catalytic activity">
    <reaction evidence="17">
        <text>L-arginyl-glycine(out) = L-arginyl-glycine(in)</text>
        <dbReference type="Rhea" id="RHEA:79391"/>
        <dbReference type="ChEBI" id="CHEBI:229955"/>
    </reaction>
</comment>
<dbReference type="PROSITE" id="PS50850">
    <property type="entry name" value="MFS"/>
    <property type="match status" value="1"/>
</dbReference>
<comment type="catalytic activity">
    <reaction evidence="14">
        <text>L-aspartyl-L-lysine(out) = L-aspartyl-L-lysine(in)</text>
        <dbReference type="Rhea" id="RHEA:79411"/>
        <dbReference type="ChEBI" id="CHEBI:229953"/>
    </reaction>
</comment>
<evidence type="ECO:0000256" key="22">
    <source>
        <dbReference type="ARBA" id="ARBA00045018"/>
    </source>
</evidence>
<evidence type="ECO:0000256" key="9">
    <source>
        <dbReference type="ARBA" id="ARBA00044878"/>
    </source>
</evidence>
<comment type="catalytic activity">
    <reaction evidence="10">
        <text>L-alpha-aminoacyl-L-arginine(out) = L-alpha-aminoacyl-L-arginine(in)</text>
        <dbReference type="Rhea" id="RHEA:79367"/>
        <dbReference type="ChEBI" id="CHEBI:229968"/>
    </reaction>
</comment>
<evidence type="ECO:0000259" key="26">
    <source>
        <dbReference type="PROSITE" id="PS50850"/>
    </source>
</evidence>
<evidence type="ECO:0000313" key="27">
    <source>
        <dbReference type="EMBL" id="ASK78762.1"/>
    </source>
</evidence>
<dbReference type="GO" id="GO:0022857">
    <property type="term" value="F:transmembrane transporter activity"/>
    <property type="evidence" value="ECO:0007669"/>
    <property type="project" value="InterPro"/>
</dbReference>
<feature type="transmembrane region" description="Helical" evidence="25">
    <location>
        <begin position="270"/>
        <end position="294"/>
    </location>
</feature>
<evidence type="ECO:0000256" key="11">
    <source>
        <dbReference type="ARBA" id="ARBA00044884"/>
    </source>
</evidence>
<comment type="catalytic activity">
    <reaction evidence="9">
        <text>L-histidyl-glycine(out) = L-histidyl-glycine(in)</text>
        <dbReference type="Rhea" id="RHEA:79395"/>
        <dbReference type="ChEBI" id="CHEBI:229957"/>
    </reaction>
</comment>
<keyword evidence="7" id="KW-0458">Lysosome</keyword>
<evidence type="ECO:0000256" key="16">
    <source>
        <dbReference type="ARBA" id="ARBA00044900"/>
    </source>
</evidence>
<keyword evidence="3" id="KW-0813">Transport</keyword>
<gene>
    <name evidence="27" type="ORF">CF386_07020</name>
</gene>
<evidence type="ECO:0000256" key="14">
    <source>
        <dbReference type="ARBA" id="ARBA00044898"/>
    </source>
</evidence>
<dbReference type="KEGG" id="pmai:CF386_07020"/>
<dbReference type="Proteomes" id="UP000242175">
    <property type="component" value="Chromosome large"/>
</dbReference>
<evidence type="ECO:0000256" key="17">
    <source>
        <dbReference type="ARBA" id="ARBA00044903"/>
    </source>
</evidence>
<dbReference type="AlphaFoldDB" id="A0A220VF00"/>
<evidence type="ECO:0000256" key="5">
    <source>
        <dbReference type="ARBA" id="ARBA00022989"/>
    </source>
</evidence>
<accession>A0A220VF00</accession>
<comment type="function">
    <text evidence="23">Lysosomal dipeptide uniporter that selectively exports lysine, arginine or histidine-containing dipeptides with a net positive charge from the lysosome lumen into the cytosol. Could play a role in a specific type of protein O-glycosylation indirectly regulating macrophages migration and tissue invasion. Also essential for liver homeostasis.</text>
</comment>
<feature type="domain" description="Major facilitator superfamily (MFS) profile" evidence="26">
    <location>
        <begin position="24"/>
        <end position="419"/>
    </location>
</feature>
<comment type="similarity">
    <text evidence="2">Belongs to the major facilitator superfamily.</text>
</comment>
<comment type="subcellular location">
    <subcellularLocation>
        <location evidence="1">Lysosome membrane</location>
        <topology evidence="1">Multi-pass membrane protein</topology>
    </subcellularLocation>
</comment>
<evidence type="ECO:0000256" key="24">
    <source>
        <dbReference type="ARBA" id="ARBA00046376"/>
    </source>
</evidence>
<evidence type="ECO:0000256" key="8">
    <source>
        <dbReference type="ARBA" id="ARBA00044876"/>
    </source>
</evidence>
<evidence type="ECO:0000256" key="6">
    <source>
        <dbReference type="ARBA" id="ARBA00023136"/>
    </source>
</evidence>
<comment type="catalytic activity">
    <reaction evidence="15">
        <text>L-arginyl-L-alpha-amino acid(out) = L-arginyl-L-alpha-amino acid(in)</text>
        <dbReference type="Rhea" id="RHEA:79371"/>
        <dbReference type="ChEBI" id="CHEBI:84315"/>
    </reaction>
</comment>
<dbReference type="InterPro" id="IPR011701">
    <property type="entry name" value="MFS"/>
</dbReference>
<dbReference type="Gene3D" id="1.20.1250.20">
    <property type="entry name" value="MFS general substrate transporter like domains"/>
    <property type="match status" value="2"/>
</dbReference>
<feature type="transmembrane region" description="Helical" evidence="25">
    <location>
        <begin position="57"/>
        <end position="76"/>
    </location>
</feature>
<dbReference type="OrthoDB" id="5291895at2"/>
<dbReference type="GO" id="GO:0005765">
    <property type="term" value="C:lysosomal membrane"/>
    <property type="evidence" value="ECO:0007669"/>
    <property type="project" value="UniProtKB-SubCell"/>
</dbReference>
<evidence type="ECO:0000256" key="18">
    <source>
        <dbReference type="ARBA" id="ARBA00044912"/>
    </source>
</evidence>
<dbReference type="InterPro" id="IPR020846">
    <property type="entry name" value="MFS_dom"/>
</dbReference>
<dbReference type="Pfam" id="PF07690">
    <property type="entry name" value="MFS_1"/>
    <property type="match status" value="1"/>
</dbReference>
<reference evidence="27 28" key="1">
    <citation type="journal article" date="2016" name="Int. J. Syst. Evol. Microbiol.">
        <title>Paraphotobacterium marinum gen. nov., sp. nov., a member of the family Vibrionaceae, isolated from surface seawater.</title>
        <authorList>
            <person name="Huang Z."/>
            <person name="Dong C."/>
            <person name="Shao Z."/>
        </authorList>
    </citation>
    <scope>NUCLEOTIDE SEQUENCE [LARGE SCALE GENOMIC DNA]</scope>
    <source>
        <strain evidence="27 28">NSCS20N07D</strain>
    </source>
</reference>
<evidence type="ECO:0000256" key="23">
    <source>
        <dbReference type="ARBA" id="ARBA00045709"/>
    </source>
</evidence>
<comment type="catalytic activity">
    <reaction evidence="16">
        <text>L-lysyl-L-lysine(out) = L-lysyl-L-lysine(in)</text>
        <dbReference type="Rhea" id="RHEA:79403"/>
        <dbReference type="ChEBI" id="CHEBI:229956"/>
    </reaction>
</comment>
<evidence type="ECO:0000256" key="4">
    <source>
        <dbReference type="ARBA" id="ARBA00022692"/>
    </source>
</evidence>
<comment type="catalytic activity">
    <reaction evidence="13">
        <text>L-alpha-aminoacyl-L-lysine(out) = L-alpha-aminoacyl-L-lysine(in)</text>
        <dbReference type="Rhea" id="RHEA:79383"/>
        <dbReference type="ChEBI" id="CHEBI:229966"/>
    </reaction>
</comment>
<evidence type="ECO:0000256" key="21">
    <source>
        <dbReference type="ARBA" id="ARBA00044985"/>
    </source>
</evidence>
<evidence type="ECO:0000256" key="12">
    <source>
        <dbReference type="ARBA" id="ARBA00044891"/>
    </source>
</evidence>
<comment type="catalytic activity">
    <reaction evidence="20">
        <text>L-lysyl-glycine(out) = L-lysyl-glycine(in)</text>
        <dbReference type="Rhea" id="RHEA:79407"/>
        <dbReference type="ChEBI" id="CHEBI:191202"/>
    </reaction>
</comment>
<keyword evidence="4 25" id="KW-0812">Transmembrane</keyword>
<dbReference type="PANTHER" id="PTHR23512">
    <property type="entry name" value="MAJOR FACILITATOR SUPERFAMILY DOMAIN-CONTAINING PROTEIN 1"/>
    <property type="match status" value="1"/>
</dbReference>
<proteinExistence type="inferred from homology"/>
<evidence type="ECO:0000313" key="28">
    <source>
        <dbReference type="Proteomes" id="UP000242175"/>
    </source>
</evidence>
<evidence type="ECO:0000256" key="15">
    <source>
        <dbReference type="ARBA" id="ARBA00044899"/>
    </source>
</evidence>
<comment type="subunit">
    <text evidence="24">Homodimer. Interacts with lysosomal protein GLMP (via lumenal domain); the interaction starts while both proteins are still in the endoplasmic reticulum and is required for stabilization of MFSD1 in lysosomes but has no direct effect on its targeting to lysosomes or transporter activity.</text>
</comment>
<feature type="transmembrane region" description="Helical" evidence="25">
    <location>
        <begin position="231"/>
        <end position="250"/>
    </location>
</feature>
<comment type="catalytic activity">
    <reaction evidence="8">
        <text>L-lysyl-L-alanine(out) = L-lysyl-L-alanine(in)</text>
        <dbReference type="Rhea" id="RHEA:79399"/>
        <dbReference type="ChEBI" id="CHEBI:229954"/>
    </reaction>
</comment>
<feature type="transmembrane region" description="Helical" evidence="25">
    <location>
        <begin position="115"/>
        <end position="135"/>
    </location>
</feature>
<keyword evidence="5 25" id="KW-1133">Transmembrane helix</keyword>
<protein>
    <recommendedName>
        <fullName evidence="21">Lysosomal dipeptide transporter MFSD1</fullName>
    </recommendedName>
    <alternativeName>
        <fullName evidence="22">Major facilitator superfamily domain-containing protein 1</fullName>
    </alternativeName>
</protein>
<comment type="catalytic activity">
    <reaction evidence="11">
        <text>L-alpha-aminoacyl-L-histidine(out) = L-alpha-aminoacyl-L-histidine(in)</text>
        <dbReference type="Rhea" id="RHEA:79375"/>
        <dbReference type="ChEBI" id="CHEBI:229967"/>
    </reaction>
</comment>
<evidence type="ECO:0000256" key="1">
    <source>
        <dbReference type="ARBA" id="ARBA00004155"/>
    </source>
</evidence>
<dbReference type="PANTHER" id="PTHR23512:SF3">
    <property type="entry name" value="MAJOR FACILITATOR SUPERFAMILY DOMAIN-CONTAINING PROTEIN 1"/>
    <property type="match status" value="1"/>
</dbReference>
<evidence type="ECO:0000256" key="20">
    <source>
        <dbReference type="ARBA" id="ARBA00044924"/>
    </source>
</evidence>
<dbReference type="InterPro" id="IPR036259">
    <property type="entry name" value="MFS_trans_sf"/>
</dbReference>
<feature type="transmembrane region" description="Helical" evidence="25">
    <location>
        <begin position="20"/>
        <end position="37"/>
    </location>
</feature>
<dbReference type="EMBL" id="CP022355">
    <property type="protein sequence ID" value="ASK78762.1"/>
    <property type="molecule type" value="Genomic_DNA"/>
</dbReference>
<comment type="catalytic activity">
    <reaction evidence="19">
        <text>L-alanyl-L-lysine(out) = L-alanyl-L-lysine(in)</text>
        <dbReference type="Rhea" id="RHEA:79415"/>
        <dbReference type="ChEBI" id="CHEBI:192470"/>
    </reaction>
</comment>
<evidence type="ECO:0000256" key="25">
    <source>
        <dbReference type="SAM" id="Phobius"/>
    </source>
</evidence>
<feature type="transmembrane region" description="Helical" evidence="25">
    <location>
        <begin position="147"/>
        <end position="169"/>
    </location>
</feature>
<evidence type="ECO:0000256" key="7">
    <source>
        <dbReference type="ARBA" id="ARBA00023228"/>
    </source>
</evidence>
<comment type="catalytic activity">
    <reaction evidence="12">
        <text>L-lysyl-L-alpha-amino acid(out) = L-lysyl-L-alpha-amino acid(in)</text>
        <dbReference type="Rhea" id="RHEA:79387"/>
        <dbReference type="ChEBI" id="CHEBI:229965"/>
    </reaction>
</comment>
<evidence type="ECO:0000256" key="2">
    <source>
        <dbReference type="ARBA" id="ARBA00008335"/>
    </source>
</evidence>
<feature type="transmembrane region" description="Helical" evidence="25">
    <location>
        <begin position="88"/>
        <end position="109"/>
    </location>
</feature>
<organism evidence="27 28">
    <name type="scientific">Paraphotobacterium marinum</name>
    <dbReference type="NCBI Taxonomy" id="1755811"/>
    <lineage>
        <taxon>Bacteria</taxon>
        <taxon>Pseudomonadati</taxon>
        <taxon>Pseudomonadota</taxon>
        <taxon>Gammaproteobacteria</taxon>
        <taxon>Vibrionales</taxon>
        <taxon>Vibrionaceae</taxon>
        <taxon>Paraphotobacterium</taxon>
    </lineage>
</organism>
<evidence type="ECO:0000256" key="3">
    <source>
        <dbReference type="ARBA" id="ARBA00022448"/>
    </source>
</evidence>
<feature type="transmembrane region" description="Helical" evidence="25">
    <location>
        <begin position="396"/>
        <end position="415"/>
    </location>
</feature>
<feature type="transmembrane region" description="Helical" evidence="25">
    <location>
        <begin position="326"/>
        <end position="348"/>
    </location>
</feature>
<feature type="transmembrane region" description="Helical" evidence="25">
    <location>
        <begin position="360"/>
        <end position="384"/>
    </location>
</feature>
<keyword evidence="6 25" id="KW-0472">Membrane</keyword>
<feature type="transmembrane region" description="Helical" evidence="25">
    <location>
        <begin position="181"/>
        <end position="200"/>
    </location>
</feature>
<dbReference type="InterPro" id="IPR052187">
    <property type="entry name" value="MFSD1"/>
</dbReference>
<comment type="catalytic activity">
    <reaction evidence="18">
        <text>L-histidyl-L-alpha-amino acid(out) = L-histidyl-L-alpha-amino acid(in)</text>
        <dbReference type="Rhea" id="RHEA:79379"/>
        <dbReference type="ChEBI" id="CHEBI:229964"/>
    </reaction>
</comment>
<evidence type="ECO:0000256" key="10">
    <source>
        <dbReference type="ARBA" id="ARBA00044881"/>
    </source>
</evidence>
<evidence type="ECO:0000256" key="13">
    <source>
        <dbReference type="ARBA" id="ARBA00044893"/>
    </source>
</evidence>
<dbReference type="RefSeq" id="WP_089073670.1">
    <property type="nucleotide sequence ID" value="NZ_CBCSAM010000001.1"/>
</dbReference>
<evidence type="ECO:0000256" key="19">
    <source>
        <dbReference type="ARBA" id="ARBA00044919"/>
    </source>
</evidence>
<sequence>MNADKSLNLKNNDKNNINKLYFFGMLMWMIASIFYGLDYLQHTIPSVLIEPIAKQIGVSYIDVANIMSIYFPVYAISQIPAGYLIDRFGLKITLFAACLVVTIGLFMMLAPYLSAILIGRVFIGIGSAFAFIGALKTASIWLPENRFSLFLGITQMIGVIGGLLGQTLITYLIKIDGWQGAIHYIFIFGLTWSFIILFFLKNNKKVKVKLSENKKNQSIKFLIVLLKDKNIWLLALYAGIIVGTIMSTFAELYDIIFLTDSFNITKTDAAYISSFIFIGVGIGAPLHGILINYFKSQKTYLILNGFLALIVFACVPLSALLSLNTFLLPGIFFILGFFTVSMLITFSIAKSTHEEEHHGIIFAFINTIIGLSGFIFPILFGAIIKFILNHFQTNNQFIPTLFLLLIPIIAALLVATQIKIKNNIIS</sequence>
<dbReference type="SUPFAM" id="SSF103473">
    <property type="entry name" value="MFS general substrate transporter"/>
    <property type="match status" value="1"/>
</dbReference>
<feature type="transmembrane region" description="Helical" evidence="25">
    <location>
        <begin position="301"/>
        <end position="320"/>
    </location>
</feature>